<feature type="chain" id="PRO_5046109659" description="Lipoprotein" evidence="1">
    <location>
        <begin position="21"/>
        <end position="188"/>
    </location>
</feature>
<evidence type="ECO:0000256" key="1">
    <source>
        <dbReference type="SAM" id="SignalP"/>
    </source>
</evidence>
<dbReference type="RefSeq" id="WP_231392769.1">
    <property type="nucleotide sequence ID" value="NZ_JADOTY010000001.1"/>
</dbReference>
<evidence type="ECO:0008006" key="4">
    <source>
        <dbReference type="Google" id="ProtNLM"/>
    </source>
</evidence>
<gene>
    <name evidence="2" type="ORF">IW249_006784</name>
</gene>
<keyword evidence="3" id="KW-1185">Reference proteome</keyword>
<organism evidence="2 3">
    <name type="scientific">Micromonospora vinacea</name>
    <dbReference type="NCBI Taxonomy" id="709878"/>
    <lineage>
        <taxon>Bacteria</taxon>
        <taxon>Bacillati</taxon>
        <taxon>Actinomycetota</taxon>
        <taxon>Actinomycetes</taxon>
        <taxon>Micromonosporales</taxon>
        <taxon>Micromonosporaceae</taxon>
        <taxon>Micromonospora</taxon>
    </lineage>
</organism>
<feature type="signal peptide" evidence="1">
    <location>
        <begin position="1"/>
        <end position="20"/>
    </location>
</feature>
<comment type="caution">
    <text evidence="2">The sequence shown here is derived from an EMBL/GenBank/DDBJ whole genome shotgun (WGS) entry which is preliminary data.</text>
</comment>
<keyword evidence="1" id="KW-0732">Signal</keyword>
<evidence type="ECO:0000313" key="2">
    <source>
        <dbReference type="EMBL" id="MBG6106370.1"/>
    </source>
</evidence>
<protein>
    <recommendedName>
        <fullName evidence="4">Lipoprotein</fullName>
    </recommendedName>
</protein>
<evidence type="ECO:0000313" key="3">
    <source>
        <dbReference type="Proteomes" id="UP000631791"/>
    </source>
</evidence>
<reference evidence="2 3" key="1">
    <citation type="submission" date="2020-11" db="EMBL/GenBank/DDBJ databases">
        <title>Sequencing the genomes of 1000 actinobacteria strains.</title>
        <authorList>
            <person name="Klenk H.-P."/>
        </authorList>
    </citation>
    <scope>NUCLEOTIDE SEQUENCE [LARGE SCALE GENOMIC DNA]</scope>
    <source>
        <strain evidence="2 3">DSM 101695</strain>
    </source>
</reference>
<proteinExistence type="predicted"/>
<dbReference type="PROSITE" id="PS51257">
    <property type="entry name" value="PROKAR_LIPOPROTEIN"/>
    <property type="match status" value="1"/>
</dbReference>
<dbReference type="Proteomes" id="UP000631791">
    <property type="component" value="Unassembled WGS sequence"/>
</dbReference>
<name>A0ABS0KCL7_9ACTN</name>
<sequence>MRTRIIAIVVAGLLAVQGCAAGHPASAGHPPTTGRPVLLDARIPGWETSAWLAEGAFCVRAARAGGKHEKGKENESVFCDPAPSALDTIGPPLLPAKPLPYPAPLDPQSREIILVGAVRGAVTSVSVTMFDQTATAAVHPLPATGGRQVGAYAVWLPRGDAEPDGMNLTDITAVVGRDTTGQIVAQLD</sequence>
<accession>A0ABS0KCL7</accession>
<dbReference type="EMBL" id="JADOTY010000001">
    <property type="protein sequence ID" value="MBG6106370.1"/>
    <property type="molecule type" value="Genomic_DNA"/>
</dbReference>